<keyword evidence="4" id="KW-1185">Reference proteome</keyword>
<evidence type="ECO:0000313" key="3">
    <source>
        <dbReference type="EMBL" id="EXX59424.1"/>
    </source>
</evidence>
<keyword evidence="2" id="KW-0732">Signal</keyword>
<evidence type="ECO:0000256" key="2">
    <source>
        <dbReference type="SAM" id="SignalP"/>
    </source>
</evidence>
<gene>
    <name evidence="3" type="ORF">RirG_189180</name>
</gene>
<feature type="transmembrane region" description="Helical" evidence="1">
    <location>
        <begin position="656"/>
        <end position="676"/>
    </location>
</feature>
<feature type="transmembrane region" description="Helical" evidence="1">
    <location>
        <begin position="688"/>
        <end position="710"/>
    </location>
</feature>
<sequence length="888" mass="101368">MFNLKVLITFICLISIVSSVSSQYISSRNILSQNASSQDISPQDISFIYKEPIDGLKLYTTLLTHDYLMIWMAFEDEDPECMLPYFHLRIINKITGQTNYIDLNYTLPAEAVCPINIDFLPVANNYILLYYAKTTNGIKGKHGMIINYSGEIMSEIYLGNADGYVALSNEGFINIEKPDEKGISAWHWYSSPNIETGEVVEHNSGEFHVPNLPSYTLVDSLNFNLLDGGFGFLYILKYDETKGSPVTKDPNLQYWRIYVSFLKVKTDLPTKPSLLYETTQKLNNITLKSCTLTYYHAEGYICLGFLSTGALIRLEIIPTLTNIPNFDLRALYYGGFIVIYQNATAIDFYLLDDNGNDMQSRGSFGPEFFHYNTFRLINTIFGVKEQAKNKLEFLFKPLPKLKQVSEFNPAIESVKPSINEVIDPLIKEITIKYTIPVKLFTGNVSIFQLNDDKYKPGLLRQTFSGDSKLCNIGSDNRTVHIPIFESTFNQQNSTYYVLVENNFVISQERDEPLIGIRKNIWTLSTKPLKTAQHSDSVTGLLRLNEEGSSKFFQMNHSIFFKNMIQEFAKVIPVTEQRLSASGKWQYDPTSPKKVLLSFNIIEAKDHTIELNSQIIFDDISTLIKKKGFTALSFNEYTSLIDESAPFTMTRDYINEFYPLIIIFVVGLAVIIVLYVLARRKNPNARNSVIIETCFIMQDIAMDLAFILLKVKNTPHLFIPTIIFFILPIVINFLLAINIFVSEMAMNPSFNKWVKESPTLSSMCTLFSAIDIQILNTLSSDLFGLKIFSAPLTQRSKKIMLWGVFISIFVEDIPQIIIQGLYYNSVITYDLIPSLVLASGGLVIANKLVLRSYHTLLRWNHRRDKIREYNRNRRLSAASIRSIRSNVEN</sequence>
<proteinExistence type="predicted"/>
<feature type="transmembrane region" description="Helical" evidence="1">
    <location>
        <begin position="830"/>
        <end position="849"/>
    </location>
</feature>
<dbReference type="AlphaFoldDB" id="A0A015JWD5"/>
<dbReference type="HOGENOM" id="CLU_009551_1_0_1"/>
<reference evidence="3 4" key="1">
    <citation type="submission" date="2014-02" db="EMBL/GenBank/DDBJ databases">
        <title>Single nucleus genome sequencing reveals high similarity among nuclei of an endomycorrhizal fungus.</title>
        <authorList>
            <person name="Lin K."/>
            <person name="Geurts R."/>
            <person name="Zhang Z."/>
            <person name="Limpens E."/>
            <person name="Saunders D.G."/>
            <person name="Mu D."/>
            <person name="Pang E."/>
            <person name="Cao H."/>
            <person name="Cha H."/>
            <person name="Lin T."/>
            <person name="Zhou Q."/>
            <person name="Shang Y."/>
            <person name="Li Y."/>
            <person name="Ivanov S."/>
            <person name="Sharma T."/>
            <person name="Velzen R.V."/>
            <person name="Ruijter N.D."/>
            <person name="Aanen D.K."/>
            <person name="Win J."/>
            <person name="Kamoun S."/>
            <person name="Bisseling T."/>
            <person name="Huang S."/>
        </authorList>
    </citation>
    <scope>NUCLEOTIDE SEQUENCE [LARGE SCALE GENOMIC DNA]</scope>
    <source>
        <strain evidence="4">DAOM197198w</strain>
    </source>
</reference>
<accession>A0A015JWD5</accession>
<comment type="caution">
    <text evidence="3">The sequence shown here is derived from an EMBL/GenBank/DDBJ whole genome shotgun (WGS) entry which is preliminary data.</text>
</comment>
<feature type="chain" id="PRO_5001474255" evidence="2">
    <location>
        <begin position="23"/>
        <end position="888"/>
    </location>
</feature>
<feature type="signal peptide" evidence="2">
    <location>
        <begin position="1"/>
        <end position="22"/>
    </location>
</feature>
<dbReference type="Proteomes" id="UP000022910">
    <property type="component" value="Unassembled WGS sequence"/>
</dbReference>
<feature type="transmembrane region" description="Helical" evidence="1">
    <location>
        <begin position="798"/>
        <end position="818"/>
    </location>
</feature>
<keyword evidence="1" id="KW-1133">Transmembrane helix</keyword>
<keyword evidence="1" id="KW-0472">Membrane</keyword>
<evidence type="ECO:0000256" key="1">
    <source>
        <dbReference type="SAM" id="Phobius"/>
    </source>
</evidence>
<feature type="transmembrane region" description="Helical" evidence="1">
    <location>
        <begin position="716"/>
        <end position="740"/>
    </location>
</feature>
<organism evidence="3 4">
    <name type="scientific">Rhizophagus irregularis (strain DAOM 197198w)</name>
    <name type="common">Glomus intraradices</name>
    <dbReference type="NCBI Taxonomy" id="1432141"/>
    <lineage>
        <taxon>Eukaryota</taxon>
        <taxon>Fungi</taxon>
        <taxon>Fungi incertae sedis</taxon>
        <taxon>Mucoromycota</taxon>
        <taxon>Glomeromycotina</taxon>
        <taxon>Glomeromycetes</taxon>
        <taxon>Glomerales</taxon>
        <taxon>Glomeraceae</taxon>
        <taxon>Rhizophagus</taxon>
    </lineage>
</organism>
<evidence type="ECO:0000313" key="4">
    <source>
        <dbReference type="Proteomes" id="UP000022910"/>
    </source>
</evidence>
<dbReference type="STRING" id="1432141.A0A015JWD5"/>
<protein>
    <submittedName>
        <fullName evidence="3">Uncharacterized protein</fullName>
    </submittedName>
</protein>
<keyword evidence="1" id="KW-0812">Transmembrane</keyword>
<name>A0A015JWD5_RHIIW</name>
<dbReference type="OrthoDB" id="2327888at2759"/>
<dbReference type="EMBL" id="JEMT01026481">
    <property type="protein sequence ID" value="EXX59424.1"/>
    <property type="molecule type" value="Genomic_DNA"/>
</dbReference>